<organism evidence="2 3">
    <name type="scientific">Pestalotiopsis fici (strain W106-1 / CGMCC3.15140)</name>
    <dbReference type="NCBI Taxonomy" id="1229662"/>
    <lineage>
        <taxon>Eukaryota</taxon>
        <taxon>Fungi</taxon>
        <taxon>Dikarya</taxon>
        <taxon>Ascomycota</taxon>
        <taxon>Pezizomycotina</taxon>
        <taxon>Sordariomycetes</taxon>
        <taxon>Xylariomycetidae</taxon>
        <taxon>Amphisphaeriales</taxon>
        <taxon>Sporocadaceae</taxon>
        <taxon>Pestalotiopsis</taxon>
    </lineage>
</organism>
<protein>
    <submittedName>
        <fullName evidence="2">Uncharacterized protein</fullName>
    </submittedName>
</protein>
<sequence>MSLYYEQCWAILSTIGVANVLYGLVVISITKYTPVVWIPIIVSIACAIANGLCYYAFYADYPVVNKAIASGFADFFWLIQEVGISFYGYAILIRLLNRQSRAAFQAIFWAIALAITAIRAAILVGRVKITLVPDSDFRRVVNYLHVGYFTLIALLECISAFFLLREFSSARRASKDAALSGSLLQHLMRGTETRVASLALVGISRAIAYIFNQSLPEALTTAGQVDRFFYTLECLFPMMIYIDILACKIKFSDHCSVEMPQMGSAQSAEGVWDGIRVANQHASRRPVSGSTSTLAEQHLVKKQPHMTTTFNFSRDITRKKPIEFTMYDDSSSVQGVCYNMTPSLS</sequence>
<feature type="transmembrane region" description="Helical" evidence="1">
    <location>
        <begin position="103"/>
        <end position="123"/>
    </location>
</feature>
<dbReference type="OrthoDB" id="5306317at2759"/>
<feature type="transmembrane region" description="Helical" evidence="1">
    <location>
        <begin position="36"/>
        <end position="57"/>
    </location>
</feature>
<keyword evidence="1" id="KW-0812">Transmembrane</keyword>
<feature type="transmembrane region" description="Helical" evidence="1">
    <location>
        <begin position="12"/>
        <end position="29"/>
    </location>
</feature>
<proteinExistence type="predicted"/>
<reference evidence="3" key="1">
    <citation type="journal article" date="2015" name="BMC Genomics">
        <title>Genomic and transcriptomic analysis of the endophytic fungus Pestalotiopsis fici reveals its lifestyle and high potential for synthesis of natural products.</title>
        <authorList>
            <person name="Wang X."/>
            <person name="Zhang X."/>
            <person name="Liu L."/>
            <person name="Xiang M."/>
            <person name="Wang W."/>
            <person name="Sun X."/>
            <person name="Che Y."/>
            <person name="Guo L."/>
            <person name="Liu G."/>
            <person name="Guo L."/>
            <person name="Wang C."/>
            <person name="Yin W.B."/>
            <person name="Stadler M."/>
            <person name="Zhang X."/>
            <person name="Liu X."/>
        </authorList>
    </citation>
    <scope>NUCLEOTIDE SEQUENCE [LARGE SCALE GENOMIC DNA]</scope>
    <source>
        <strain evidence="3">W106-1 / CGMCC3.15140</strain>
    </source>
</reference>
<dbReference type="RefSeq" id="XP_007829274.1">
    <property type="nucleotide sequence ID" value="XM_007831083.1"/>
</dbReference>
<dbReference type="HOGENOM" id="CLU_040838_1_0_1"/>
<dbReference type="KEGG" id="pfy:PFICI_02502"/>
<gene>
    <name evidence="2" type="ORF">PFICI_02502</name>
</gene>
<keyword evidence="3" id="KW-1185">Reference proteome</keyword>
<accession>W3XGC0</accession>
<name>W3XGC0_PESFW</name>
<dbReference type="EMBL" id="KI912110">
    <property type="protein sequence ID" value="ETS84477.1"/>
    <property type="molecule type" value="Genomic_DNA"/>
</dbReference>
<dbReference type="Proteomes" id="UP000030651">
    <property type="component" value="Unassembled WGS sequence"/>
</dbReference>
<dbReference type="AlphaFoldDB" id="W3XGC0"/>
<keyword evidence="1" id="KW-1133">Transmembrane helix</keyword>
<keyword evidence="1" id="KW-0472">Membrane</keyword>
<evidence type="ECO:0000313" key="2">
    <source>
        <dbReference type="EMBL" id="ETS84477.1"/>
    </source>
</evidence>
<feature type="transmembrane region" description="Helical" evidence="1">
    <location>
        <begin position="77"/>
        <end position="96"/>
    </location>
</feature>
<dbReference type="eggNOG" id="ENOG502RYWT">
    <property type="taxonomic scope" value="Eukaryota"/>
</dbReference>
<dbReference type="GeneID" id="19267515"/>
<dbReference type="OMA" id="TITYHFH"/>
<evidence type="ECO:0000256" key="1">
    <source>
        <dbReference type="SAM" id="Phobius"/>
    </source>
</evidence>
<evidence type="ECO:0000313" key="3">
    <source>
        <dbReference type="Proteomes" id="UP000030651"/>
    </source>
</evidence>
<feature type="transmembrane region" description="Helical" evidence="1">
    <location>
        <begin position="143"/>
        <end position="164"/>
    </location>
</feature>
<dbReference type="InParanoid" id="W3XGC0"/>